<dbReference type="AlphaFoldDB" id="H0EC96"/>
<proteinExistence type="predicted"/>
<dbReference type="HOGENOM" id="CLU_2638269_0_0_1"/>
<reference evidence="1 2" key="1">
    <citation type="journal article" date="2012" name="Eukaryot. Cell">
        <title>Genome sequence of the fungus Glarea lozoyensis: the first genome sequence of a species from the Helotiaceae family.</title>
        <authorList>
            <person name="Youssar L."/>
            <person name="Gruening B.A."/>
            <person name="Erxleben A."/>
            <person name="Guenther S."/>
            <person name="Huettel W."/>
        </authorList>
    </citation>
    <scope>NUCLEOTIDE SEQUENCE [LARGE SCALE GENOMIC DNA]</scope>
    <source>
        <strain evidence="2">ATCC 74030 / MF5533</strain>
    </source>
</reference>
<dbReference type="InParanoid" id="H0EC96"/>
<name>H0EC96_GLAL7</name>
<gene>
    <name evidence="1" type="ORF">M7I_0029</name>
</gene>
<evidence type="ECO:0000313" key="1">
    <source>
        <dbReference type="EMBL" id="EHL03839.1"/>
    </source>
</evidence>
<sequence>MAFVVNTNRQQAVGRPHCEVLAWRSGSGGKPICVEAHLIFDSAHAQYGTVRKCSRLAQDSDCWTPAEKKGVDRISLA</sequence>
<keyword evidence="2" id="KW-1185">Reference proteome</keyword>
<comment type="caution">
    <text evidence="1">The sequence shown here is derived from an EMBL/GenBank/DDBJ whole genome shotgun (WGS) entry which is preliminary data.</text>
</comment>
<dbReference type="Proteomes" id="UP000005446">
    <property type="component" value="Unassembled WGS sequence"/>
</dbReference>
<evidence type="ECO:0000313" key="2">
    <source>
        <dbReference type="Proteomes" id="UP000005446"/>
    </source>
</evidence>
<organism evidence="1 2">
    <name type="scientific">Glarea lozoyensis (strain ATCC 74030 / MF5533)</name>
    <dbReference type="NCBI Taxonomy" id="1104152"/>
    <lineage>
        <taxon>Eukaryota</taxon>
        <taxon>Fungi</taxon>
        <taxon>Dikarya</taxon>
        <taxon>Ascomycota</taxon>
        <taxon>Pezizomycotina</taxon>
        <taxon>Leotiomycetes</taxon>
        <taxon>Helotiales</taxon>
        <taxon>Helotiaceae</taxon>
        <taxon>Glarea</taxon>
    </lineage>
</organism>
<protein>
    <submittedName>
        <fullName evidence="1">Uncharacterized protein</fullName>
    </submittedName>
</protein>
<dbReference type="EMBL" id="AGUE01000001">
    <property type="protein sequence ID" value="EHL03839.1"/>
    <property type="molecule type" value="Genomic_DNA"/>
</dbReference>
<accession>H0EC96</accession>